<evidence type="ECO:0000313" key="2">
    <source>
        <dbReference type="Proteomes" id="UP001317322"/>
    </source>
</evidence>
<protein>
    <recommendedName>
        <fullName evidence="3">Asp23/Gls24 family envelope stress response protein</fullName>
    </recommendedName>
</protein>
<sequence>MALNDARRVDDLLDLATARLRRHTDDGWVAVAPRVVASAVAALRPSRPVRGRHAAGTYTVAADVLRTSVRARLDRDTRVRVRRLAFRTGPDDVLEQAVVEVSAAYLQPIAPLATDVRRTVADHLRDVLGAPDLPESVVTVDVVVTDVHRV</sequence>
<reference evidence="1 2" key="1">
    <citation type="submission" date="2022-07" db="EMBL/GenBank/DDBJ databases">
        <title>Novel species in genus cellulomonas.</title>
        <authorList>
            <person name="Ye L."/>
        </authorList>
    </citation>
    <scope>NUCLEOTIDE SEQUENCE [LARGE SCALE GENOMIC DNA]</scope>
    <source>
        <strain evidence="2">zg-Y908</strain>
    </source>
</reference>
<gene>
    <name evidence="1" type="ORF">NP075_01195</name>
</gene>
<keyword evidence="2" id="KW-1185">Reference proteome</keyword>
<evidence type="ECO:0000313" key="1">
    <source>
        <dbReference type="EMBL" id="UUI65386.1"/>
    </source>
</evidence>
<dbReference type="Proteomes" id="UP001317322">
    <property type="component" value="Chromosome"/>
</dbReference>
<evidence type="ECO:0008006" key="3">
    <source>
        <dbReference type="Google" id="ProtNLM"/>
    </source>
</evidence>
<accession>A0ABY5K4J2</accession>
<name>A0ABY5K4J2_9CELL</name>
<proteinExistence type="predicted"/>
<dbReference type="EMBL" id="CP101989">
    <property type="protein sequence ID" value="UUI65386.1"/>
    <property type="molecule type" value="Genomic_DNA"/>
</dbReference>
<organism evidence="1 2">
    <name type="scientific">Cellulomonas wangsupingiae</name>
    <dbReference type="NCBI Taxonomy" id="2968085"/>
    <lineage>
        <taxon>Bacteria</taxon>
        <taxon>Bacillati</taxon>
        <taxon>Actinomycetota</taxon>
        <taxon>Actinomycetes</taxon>
        <taxon>Micrococcales</taxon>
        <taxon>Cellulomonadaceae</taxon>
        <taxon>Cellulomonas</taxon>
    </lineage>
</organism>
<dbReference type="RefSeq" id="WP_227564670.1">
    <property type="nucleotide sequence ID" value="NZ_CP101989.1"/>
</dbReference>